<feature type="chain" id="PRO_5047013912" evidence="4">
    <location>
        <begin position="25"/>
        <end position="408"/>
    </location>
</feature>
<dbReference type="CDD" id="cd14748">
    <property type="entry name" value="PBP2_UgpB"/>
    <property type="match status" value="1"/>
</dbReference>
<evidence type="ECO:0000256" key="4">
    <source>
        <dbReference type="SAM" id="SignalP"/>
    </source>
</evidence>
<accession>A0ABR9XAG2</accession>
<keyword evidence="2" id="KW-0813">Transport</keyword>
<dbReference type="SUPFAM" id="SSF53850">
    <property type="entry name" value="Periplasmic binding protein-like II"/>
    <property type="match status" value="1"/>
</dbReference>
<keyword evidence="3 4" id="KW-0732">Signal</keyword>
<gene>
    <name evidence="5" type="ORF">IQ782_27495</name>
</gene>
<evidence type="ECO:0000313" key="6">
    <source>
        <dbReference type="Proteomes" id="UP000607796"/>
    </source>
</evidence>
<evidence type="ECO:0000256" key="1">
    <source>
        <dbReference type="ARBA" id="ARBA00008520"/>
    </source>
</evidence>
<feature type="signal peptide" evidence="4">
    <location>
        <begin position="1"/>
        <end position="24"/>
    </location>
</feature>
<keyword evidence="6" id="KW-1185">Reference proteome</keyword>
<dbReference type="Pfam" id="PF01547">
    <property type="entry name" value="SBP_bac_1"/>
    <property type="match status" value="1"/>
</dbReference>
<comment type="caution">
    <text evidence="5">The sequence shown here is derived from an EMBL/GenBank/DDBJ whole genome shotgun (WGS) entry which is preliminary data.</text>
</comment>
<evidence type="ECO:0000313" key="5">
    <source>
        <dbReference type="EMBL" id="MBE9640600.1"/>
    </source>
</evidence>
<comment type="similarity">
    <text evidence="1">Belongs to the bacterial solute-binding protein 1 family.</text>
</comment>
<sequence length="408" mass="44536">MRHFGKLATTAALPLWLWHSAAIAGEVTWWAPEFGADRAEELAAAFEEQNPDITVNIERVVPNGLQNRLLVALRSGNTPDLVDIANGWTAPFATTGGLMALDEAVAGLGVELDDFLPAALDTATVDGQLYALPFRAEAHAMIYNKGMFEAAGLDPDAFPETWEELRSAAEALTTGDTFGMGIAGGGEVSNTIFRSLPFLWMNGGGVLNEANDQSILAQPESVEAVEFYTGFLDDGLAPPSTLENDGNALRRLFIANKIAVYQSGQFDLRSIAEENPDIDIGTALLPHPEGKERSAILGGWNFAVPDAARNKEDALKLLAFLAEPENMGFYTDTFPARQSAMSMERFQDPQLEPFRDMLQYARRQPPLENWVQITQVYFDSIQEILLGQAEAAEILDEASQQIDGLIQK</sequence>
<dbReference type="PANTHER" id="PTHR30061">
    <property type="entry name" value="MALTOSE-BINDING PERIPLASMIC PROTEIN"/>
    <property type="match status" value="1"/>
</dbReference>
<reference evidence="5 6" key="1">
    <citation type="journal article" date="2021" name="Int. J. Syst. Evol. Microbiol.">
        <title>Salipiger mangrovisoli sp. nov., isolated from mangrove soil and the proposal for the reclassification of Paraphaeobacter pallidus as Salipiger pallidus comb. nov.</title>
        <authorList>
            <person name="Du J."/>
            <person name="Liu Y."/>
            <person name="Pei T."/>
            <person name="Deng M.R."/>
            <person name="Zhu H."/>
        </authorList>
    </citation>
    <scope>NUCLEOTIDE SEQUENCE [LARGE SCALE GENOMIC DNA]</scope>
    <source>
        <strain evidence="5 6">6D45A</strain>
    </source>
</reference>
<proteinExistence type="inferred from homology"/>
<dbReference type="PANTHER" id="PTHR30061:SF50">
    <property type="entry name" value="MALTOSE_MALTODEXTRIN-BINDING PERIPLASMIC PROTEIN"/>
    <property type="match status" value="1"/>
</dbReference>
<organism evidence="5 6">
    <name type="scientific">Salipiger mangrovisoli</name>
    <dbReference type="NCBI Taxonomy" id="2865933"/>
    <lineage>
        <taxon>Bacteria</taxon>
        <taxon>Pseudomonadati</taxon>
        <taxon>Pseudomonadota</taxon>
        <taxon>Alphaproteobacteria</taxon>
        <taxon>Rhodobacterales</taxon>
        <taxon>Roseobacteraceae</taxon>
        <taxon>Salipiger</taxon>
    </lineage>
</organism>
<protein>
    <submittedName>
        <fullName evidence="5">ABC transporter substrate-binding protein</fullName>
    </submittedName>
</protein>
<dbReference type="InterPro" id="IPR006059">
    <property type="entry name" value="SBP"/>
</dbReference>
<evidence type="ECO:0000256" key="2">
    <source>
        <dbReference type="ARBA" id="ARBA00022448"/>
    </source>
</evidence>
<dbReference type="Proteomes" id="UP000607796">
    <property type="component" value="Unassembled WGS sequence"/>
</dbReference>
<dbReference type="Gene3D" id="3.40.190.10">
    <property type="entry name" value="Periplasmic binding protein-like II"/>
    <property type="match status" value="2"/>
</dbReference>
<name>A0ABR9XAG2_9RHOB</name>
<dbReference type="EMBL" id="JADFFK010000038">
    <property type="protein sequence ID" value="MBE9640600.1"/>
    <property type="molecule type" value="Genomic_DNA"/>
</dbReference>
<evidence type="ECO:0000256" key="3">
    <source>
        <dbReference type="ARBA" id="ARBA00022729"/>
    </source>
</evidence>